<dbReference type="PIRSF" id="PIRSF030802">
    <property type="entry name" value="UCP030802"/>
    <property type="match status" value="1"/>
</dbReference>
<accession>A0ABQ2KMB5</accession>
<sequence>MTADALFATDLDRTMIFSRNAFGGADDVAKQCVEYYEGEPLSYMTTTAVERLAALAALAPVIPTTTRTIEQFQRIELSGAPWRYAITSNGGNILVDGLPDPTWRAAIDDQVKATGATLAEVGAEWRSRIDDSWVTKYREADDLFCYLVVRPEAVPEGFLAEWDAWCRTQGWSASQQGRKIYTMPDAVCKSLAVAEVRHRLVESGELSEHAELFTAGDGALDAPMLTAADAAIRPRHGELEELNFTSPNLTVTESAGILAGVEILEWFHDAVERAALTVGDAA</sequence>
<evidence type="ECO:0008006" key="3">
    <source>
        <dbReference type="Google" id="ProtNLM"/>
    </source>
</evidence>
<dbReference type="InterPro" id="IPR036412">
    <property type="entry name" value="HAD-like_sf"/>
</dbReference>
<gene>
    <name evidence="1" type="ORF">GCM10011610_44200</name>
</gene>
<dbReference type="InterPro" id="IPR023214">
    <property type="entry name" value="HAD_sf"/>
</dbReference>
<evidence type="ECO:0000313" key="2">
    <source>
        <dbReference type="Proteomes" id="UP000658127"/>
    </source>
</evidence>
<protein>
    <recommendedName>
        <fullName evidence="3">HAD family hydrolase</fullName>
    </recommendedName>
</protein>
<proteinExistence type="predicted"/>
<dbReference type="EMBL" id="BMNE01000005">
    <property type="protein sequence ID" value="GGN87676.1"/>
    <property type="molecule type" value="Genomic_DNA"/>
</dbReference>
<dbReference type="Gene3D" id="3.40.50.1000">
    <property type="entry name" value="HAD superfamily/HAD-like"/>
    <property type="match status" value="1"/>
</dbReference>
<evidence type="ECO:0000313" key="1">
    <source>
        <dbReference type="EMBL" id="GGN87676.1"/>
    </source>
</evidence>
<dbReference type="Proteomes" id="UP000658127">
    <property type="component" value="Unassembled WGS sequence"/>
</dbReference>
<comment type="caution">
    <text evidence="1">The sequence shown here is derived from an EMBL/GenBank/DDBJ whole genome shotgun (WGS) entry which is preliminary data.</text>
</comment>
<dbReference type="SUPFAM" id="SSF56784">
    <property type="entry name" value="HAD-like"/>
    <property type="match status" value="1"/>
</dbReference>
<name>A0ABQ2KMB5_9NOCA</name>
<reference evidence="2" key="1">
    <citation type="journal article" date="2019" name="Int. J. Syst. Evol. Microbiol.">
        <title>The Global Catalogue of Microorganisms (GCM) 10K type strain sequencing project: providing services to taxonomists for standard genome sequencing and annotation.</title>
        <authorList>
            <consortium name="The Broad Institute Genomics Platform"/>
            <consortium name="The Broad Institute Genome Sequencing Center for Infectious Disease"/>
            <person name="Wu L."/>
            <person name="Ma J."/>
        </authorList>
    </citation>
    <scope>NUCLEOTIDE SEQUENCE [LARGE SCALE GENOMIC DNA]</scope>
    <source>
        <strain evidence="2">CGMCC 4.7329</strain>
    </source>
</reference>
<organism evidence="1 2">
    <name type="scientific">Nocardia rhizosphaerihabitans</name>
    <dbReference type="NCBI Taxonomy" id="1691570"/>
    <lineage>
        <taxon>Bacteria</taxon>
        <taxon>Bacillati</taxon>
        <taxon>Actinomycetota</taxon>
        <taxon>Actinomycetes</taxon>
        <taxon>Mycobacteriales</taxon>
        <taxon>Nocardiaceae</taxon>
        <taxon>Nocardia</taxon>
    </lineage>
</organism>
<keyword evidence="2" id="KW-1185">Reference proteome</keyword>
<dbReference type="InterPro" id="IPR024197">
    <property type="entry name" value="TPP-like"/>
</dbReference>